<dbReference type="AlphaFoldDB" id="A0A840A4D9"/>
<feature type="chain" id="PRO_5032728103" description="Transporter" evidence="1">
    <location>
        <begin position="20"/>
        <end position="260"/>
    </location>
</feature>
<proteinExistence type="predicted"/>
<comment type="caution">
    <text evidence="2">The sequence shown here is derived from an EMBL/GenBank/DDBJ whole genome shotgun (WGS) entry which is preliminary data.</text>
</comment>
<evidence type="ECO:0000313" key="2">
    <source>
        <dbReference type="EMBL" id="MBB3892147.1"/>
    </source>
</evidence>
<gene>
    <name evidence="2" type="ORF">GGQ61_002880</name>
</gene>
<feature type="signal peptide" evidence="1">
    <location>
        <begin position="1"/>
        <end position="19"/>
    </location>
</feature>
<sequence>MRLVSVFGAAAMAAAPALASAQESDLELAKKLANPVSDLVSLPFQFNYDCCYGPSDGERVTLNVQPVVPLHLNEDWNLIIRTIVPVISQTESAPGVGEQMGFGDTLQTFFFSPKIEGIVLGVGPAISYPTGTDGFSAHQWAAGPAGLVLKQDGHMTYGLLATQLWAVDTSHPQEVNTTLLQPFFNYTFPNTTGVVVNFESTYDWTREQWTVPMNVGVTHMYKVAGNQKVQAGIFGRYYFDSPSGGPDWGLRFVLTFLIPS</sequence>
<accession>A0A840A4D9</accession>
<evidence type="ECO:0000313" key="3">
    <source>
        <dbReference type="Proteomes" id="UP000530564"/>
    </source>
</evidence>
<keyword evidence="3" id="KW-1185">Reference proteome</keyword>
<evidence type="ECO:0000256" key="1">
    <source>
        <dbReference type="SAM" id="SignalP"/>
    </source>
</evidence>
<dbReference type="EMBL" id="JACIDK010000004">
    <property type="protein sequence ID" value="MBB3892147.1"/>
    <property type="molecule type" value="Genomic_DNA"/>
</dbReference>
<name>A0A840A4D9_9CAUL</name>
<evidence type="ECO:0008006" key="4">
    <source>
        <dbReference type="Google" id="ProtNLM"/>
    </source>
</evidence>
<protein>
    <recommendedName>
        <fullName evidence="4">Transporter</fullName>
    </recommendedName>
</protein>
<organism evidence="2 3">
    <name type="scientific">Phenylobacterium haematophilum</name>
    <dbReference type="NCBI Taxonomy" id="98513"/>
    <lineage>
        <taxon>Bacteria</taxon>
        <taxon>Pseudomonadati</taxon>
        <taxon>Pseudomonadota</taxon>
        <taxon>Alphaproteobacteria</taxon>
        <taxon>Caulobacterales</taxon>
        <taxon>Caulobacteraceae</taxon>
        <taxon>Phenylobacterium</taxon>
    </lineage>
</organism>
<dbReference type="Proteomes" id="UP000530564">
    <property type="component" value="Unassembled WGS sequence"/>
</dbReference>
<reference evidence="2 3" key="1">
    <citation type="submission" date="2020-08" db="EMBL/GenBank/DDBJ databases">
        <title>Genomic Encyclopedia of Type Strains, Phase IV (KMG-IV): sequencing the most valuable type-strain genomes for metagenomic binning, comparative biology and taxonomic classification.</title>
        <authorList>
            <person name="Goeker M."/>
        </authorList>
    </citation>
    <scope>NUCLEOTIDE SEQUENCE [LARGE SCALE GENOMIC DNA]</scope>
    <source>
        <strain evidence="2 3">DSM 21793</strain>
    </source>
</reference>
<dbReference type="RefSeq" id="WP_183773915.1">
    <property type="nucleotide sequence ID" value="NZ_JACIDK010000004.1"/>
</dbReference>
<keyword evidence="1" id="KW-0732">Signal</keyword>